<dbReference type="GO" id="GO:0016887">
    <property type="term" value="F:ATP hydrolysis activity"/>
    <property type="evidence" value="ECO:0007669"/>
    <property type="project" value="InterPro"/>
</dbReference>
<dbReference type="EMBL" id="CP027228">
    <property type="protein sequence ID" value="AVM48498.1"/>
    <property type="molecule type" value="Genomic_DNA"/>
</dbReference>
<dbReference type="SUPFAM" id="SSF52540">
    <property type="entry name" value="P-loop containing nucleoside triphosphate hydrolases"/>
    <property type="match status" value="1"/>
</dbReference>
<reference evidence="5" key="1">
    <citation type="submission" date="2018-02" db="EMBL/GenBank/DDBJ databases">
        <authorList>
            <person name="Holder M.E."/>
            <person name="Ajami N.J."/>
            <person name="Petrosino J.F."/>
        </authorList>
    </citation>
    <scope>NUCLEOTIDE SEQUENCE [LARGE SCALE GENOMIC DNA]</scope>
    <source>
        <strain evidence="5">CCUG 47132</strain>
    </source>
</reference>
<dbReference type="AlphaFoldDB" id="A0A2S0L5B1"/>
<dbReference type="PANTHER" id="PTHR42798">
    <property type="entry name" value="LIPOPROTEIN-RELEASING SYSTEM ATP-BINDING PROTEIN LOLD"/>
    <property type="match status" value="1"/>
</dbReference>
<dbReference type="InterPro" id="IPR027417">
    <property type="entry name" value="P-loop_NTPase"/>
</dbReference>
<protein>
    <submittedName>
        <fullName evidence="4">Bacteriocin ABC transporter ATP-binding protein</fullName>
    </submittedName>
</protein>
<organism evidence="4 5">
    <name type="scientific">Mogibacterium diversum</name>
    <dbReference type="NCBI Taxonomy" id="114527"/>
    <lineage>
        <taxon>Bacteria</taxon>
        <taxon>Bacillati</taxon>
        <taxon>Bacillota</taxon>
        <taxon>Clostridia</taxon>
        <taxon>Peptostreptococcales</taxon>
        <taxon>Anaerovoracaceae</taxon>
        <taxon>Mogibacterium</taxon>
    </lineage>
</organism>
<accession>A0A2S0L5B1</accession>
<dbReference type="Pfam" id="PF00005">
    <property type="entry name" value="ABC_tran"/>
    <property type="match status" value="1"/>
</dbReference>
<dbReference type="InterPro" id="IPR017871">
    <property type="entry name" value="ABC_transporter-like_CS"/>
</dbReference>
<dbReference type="Gene3D" id="3.40.50.300">
    <property type="entry name" value="P-loop containing nucleotide triphosphate hydrolases"/>
    <property type="match status" value="1"/>
</dbReference>
<dbReference type="GeneID" id="78391895"/>
<name>A0A2S0L5B1_9FIRM</name>
<keyword evidence="1" id="KW-0547">Nucleotide-binding</keyword>
<dbReference type="PROSITE" id="PS50893">
    <property type="entry name" value="ABC_TRANSPORTER_2"/>
    <property type="match status" value="1"/>
</dbReference>
<dbReference type="SMART" id="SM00382">
    <property type="entry name" value="AAA"/>
    <property type="match status" value="1"/>
</dbReference>
<evidence type="ECO:0000256" key="2">
    <source>
        <dbReference type="ARBA" id="ARBA00022840"/>
    </source>
</evidence>
<keyword evidence="2 4" id="KW-0067">ATP-binding</keyword>
<evidence type="ECO:0000259" key="3">
    <source>
        <dbReference type="PROSITE" id="PS50893"/>
    </source>
</evidence>
<dbReference type="PROSITE" id="PS00211">
    <property type="entry name" value="ABC_TRANSPORTER_1"/>
    <property type="match status" value="1"/>
</dbReference>
<evidence type="ECO:0000313" key="4">
    <source>
        <dbReference type="EMBL" id="AVM48498.1"/>
    </source>
</evidence>
<dbReference type="PANTHER" id="PTHR42798:SF2">
    <property type="entry name" value="ABC TRANSPORTER ATP-BINDING PROTEIN MG467-RELATED"/>
    <property type="match status" value="1"/>
</dbReference>
<keyword evidence="5" id="KW-1185">Reference proteome</keyword>
<feature type="domain" description="ABC transporter" evidence="3">
    <location>
        <begin position="9"/>
        <end position="222"/>
    </location>
</feature>
<dbReference type="KEGG" id="mdv:C5Q96_06420"/>
<proteinExistence type="predicted"/>
<sequence>MNDSTNLQISLKNIAKRYNNHKVLNNITLDIYKGDFICIYGLSGSGKSTLLNIIGALEDFNSGEYKCFSKLNPARKKKDAELLRREKIAYLFQNFALVDKMTVKENMLLATRYVKERNKEEIINSALNELGVLDKINAYVYELSGGEQQRVAMARNMVKPYDILLADEPTGSLDIKNKNIVTNKLIELNEKGKTIIVVSHDADFQKVAKRNYLIEDGMLKGF</sequence>
<dbReference type="GO" id="GO:0005524">
    <property type="term" value="F:ATP binding"/>
    <property type="evidence" value="ECO:0007669"/>
    <property type="project" value="UniProtKB-KW"/>
</dbReference>
<dbReference type="RefSeq" id="WP_106057553.1">
    <property type="nucleotide sequence ID" value="NZ_CP027228.1"/>
</dbReference>
<evidence type="ECO:0000313" key="5">
    <source>
        <dbReference type="Proteomes" id="UP000237883"/>
    </source>
</evidence>
<dbReference type="InterPro" id="IPR003439">
    <property type="entry name" value="ABC_transporter-like_ATP-bd"/>
</dbReference>
<dbReference type="InterPro" id="IPR003593">
    <property type="entry name" value="AAA+_ATPase"/>
</dbReference>
<evidence type="ECO:0000256" key="1">
    <source>
        <dbReference type="ARBA" id="ARBA00022741"/>
    </source>
</evidence>
<dbReference type="OrthoDB" id="9802264at2"/>
<gene>
    <name evidence="4" type="ORF">C5Q96_06420</name>
</gene>
<dbReference type="Proteomes" id="UP000237883">
    <property type="component" value="Chromosome"/>
</dbReference>